<dbReference type="RefSeq" id="WP_141199566.1">
    <property type="nucleotide sequence ID" value="NZ_CP041186.1"/>
</dbReference>
<dbReference type="AlphaFoldDB" id="A0A4Y6PZD0"/>
<keyword evidence="1" id="KW-1133">Transmembrane helix</keyword>
<evidence type="ECO:0000313" key="3">
    <source>
        <dbReference type="Proteomes" id="UP000315995"/>
    </source>
</evidence>
<evidence type="ECO:0000313" key="2">
    <source>
        <dbReference type="EMBL" id="QDG53105.1"/>
    </source>
</evidence>
<evidence type="ECO:0000256" key="1">
    <source>
        <dbReference type="SAM" id="Phobius"/>
    </source>
</evidence>
<accession>A0A4Y6PZD0</accession>
<protein>
    <submittedName>
        <fullName evidence="2">MerC domain-containing protein</fullName>
    </submittedName>
</protein>
<organism evidence="2 3">
    <name type="scientific">Persicimonas caeni</name>
    <dbReference type="NCBI Taxonomy" id="2292766"/>
    <lineage>
        <taxon>Bacteria</taxon>
        <taxon>Deltaproteobacteria</taxon>
        <taxon>Bradymonadales</taxon>
        <taxon>Bradymonadaceae</taxon>
        <taxon>Persicimonas</taxon>
    </lineage>
</organism>
<keyword evidence="1" id="KW-0472">Membrane</keyword>
<feature type="transmembrane region" description="Helical" evidence="1">
    <location>
        <begin position="50"/>
        <end position="68"/>
    </location>
</feature>
<feature type="transmembrane region" description="Helical" evidence="1">
    <location>
        <begin position="77"/>
        <end position="97"/>
    </location>
</feature>
<dbReference type="GO" id="GO:0015097">
    <property type="term" value="F:mercury ion transmembrane transporter activity"/>
    <property type="evidence" value="ECO:0007669"/>
    <property type="project" value="InterPro"/>
</dbReference>
<dbReference type="GO" id="GO:0016020">
    <property type="term" value="C:membrane"/>
    <property type="evidence" value="ECO:0007669"/>
    <property type="project" value="InterPro"/>
</dbReference>
<name>A0A4Y6PZD0_PERCE</name>
<accession>A0A5B8YBM0</accession>
<sequence length="138" mass="14456">MTNPTQLVPSKAFDSAGIVLSGMCVAHCLVLPIAVSLLPVVIGDALLHPAVHWGMLATVVPIALFALLKGYRSHKELFVLVAGAAGLLGLCAAHPLAHALGGHHWETILTVAGGVLLTSAHVRNLWACHQCGQDCHRQ</sequence>
<dbReference type="EMBL" id="CP041186">
    <property type="protein sequence ID" value="QDG53105.1"/>
    <property type="molecule type" value="Genomic_DNA"/>
</dbReference>
<dbReference type="Pfam" id="PF03203">
    <property type="entry name" value="MerC"/>
    <property type="match status" value="1"/>
</dbReference>
<gene>
    <name evidence="2" type="ORF">FIV42_20865</name>
</gene>
<dbReference type="InterPro" id="IPR004891">
    <property type="entry name" value="Mercury-R_MerC"/>
</dbReference>
<dbReference type="Proteomes" id="UP000315995">
    <property type="component" value="Chromosome"/>
</dbReference>
<feature type="transmembrane region" description="Helical" evidence="1">
    <location>
        <begin position="12"/>
        <end position="38"/>
    </location>
</feature>
<reference evidence="2 3" key="1">
    <citation type="submission" date="2019-06" db="EMBL/GenBank/DDBJ databases">
        <title>Persicimonas caeni gen. nov., sp. nov., a predatory bacterium isolated from solar saltern.</title>
        <authorList>
            <person name="Wang S."/>
        </authorList>
    </citation>
    <scope>NUCLEOTIDE SEQUENCE [LARGE SCALE GENOMIC DNA]</scope>
    <source>
        <strain evidence="2 3">YN101</strain>
    </source>
</reference>
<proteinExistence type="predicted"/>
<keyword evidence="1" id="KW-0812">Transmembrane</keyword>
<dbReference type="OrthoDB" id="34373at2"/>
<keyword evidence="3" id="KW-1185">Reference proteome</keyword>